<dbReference type="Proteomes" id="UP001221142">
    <property type="component" value="Unassembled WGS sequence"/>
</dbReference>
<dbReference type="Pfam" id="PF06330">
    <property type="entry name" value="TRI5"/>
    <property type="match status" value="1"/>
</dbReference>
<feature type="transmembrane region" description="Helical" evidence="3">
    <location>
        <begin position="12"/>
        <end position="30"/>
    </location>
</feature>
<dbReference type="AlphaFoldDB" id="A0AAD7AY76"/>
<evidence type="ECO:0000313" key="5">
    <source>
        <dbReference type="Proteomes" id="UP001221142"/>
    </source>
</evidence>
<sequence>MTTAASKPISPTLQAVVLSITTGISIALFWRRLRSRSPAPVNAPSKSLDVDDNHMGVLPSKADALVWGGKLNKVEQGEAILEIAGSFMRALDYHPPPFPQDPALYEAVVNTLESWNIGDAVDGFMKCVDVGVAAAELFYPAHEFDLKIVIAIATAGMKWMDNVADDIIGPLESFTRLMYARQPQEHHVLDGFANTLLQLYDHYEPYVADAMIMSSCTFIDGSCLEVRSLTKMVSTKVDAKLWPYYCRSLSGISGFYSYACFPKKDHPDVVDYVQAIPEMLIFANLLNDVLSFYKEAMDGEEHNYCKMMSRVSGDHPIKILQDVSDETVAVAKRAALILKDAPNARRAFKEYEQGYIRFHLDVAHYRLPAAWKEQYAS</sequence>
<dbReference type="EMBL" id="JARKIF010000170">
    <property type="protein sequence ID" value="KAJ7603181.1"/>
    <property type="molecule type" value="Genomic_DNA"/>
</dbReference>
<evidence type="ECO:0000256" key="3">
    <source>
        <dbReference type="SAM" id="Phobius"/>
    </source>
</evidence>
<keyword evidence="3" id="KW-0472">Membrane</keyword>
<dbReference type="Gene3D" id="1.10.600.10">
    <property type="entry name" value="Farnesyl Diphosphate Synthase"/>
    <property type="match status" value="1"/>
</dbReference>
<keyword evidence="3" id="KW-0812">Transmembrane</keyword>
<name>A0AAD7AY76_9AGAR</name>
<evidence type="ECO:0000313" key="4">
    <source>
        <dbReference type="EMBL" id="KAJ7603181.1"/>
    </source>
</evidence>
<proteinExistence type="inferred from homology"/>
<comment type="caution">
    <text evidence="4">The sequence shown here is derived from an EMBL/GenBank/DDBJ whole genome shotgun (WGS) entry which is preliminary data.</text>
</comment>
<dbReference type="SUPFAM" id="SSF48576">
    <property type="entry name" value="Terpenoid synthases"/>
    <property type="match status" value="1"/>
</dbReference>
<keyword evidence="2" id="KW-0456">Lyase</keyword>
<keyword evidence="5" id="KW-1185">Reference proteome</keyword>
<accession>A0AAD7AY76</accession>
<dbReference type="InterPro" id="IPR008949">
    <property type="entry name" value="Isoprenoid_synthase_dom_sf"/>
</dbReference>
<keyword evidence="3" id="KW-1133">Transmembrane helix</keyword>
<evidence type="ECO:0000256" key="1">
    <source>
        <dbReference type="ARBA" id="ARBA00007946"/>
    </source>
</evidence>
<comment type="similarity">
    <text evidence="1">Belongs to the trichodiene synthase family.</text>
</comment>
<evidence type="ECO:0000256" key="2">
    <source>
        <dbReference type="ARBA" id="ARBA00023239"/>
    </source>
</evidence>
<protein>
    <recommendedName>
        <fullName evidence="6">Terpenoid synthase</fullName>
    </recommendedName>
</protein>
<evidence type="ECO:0008006" key="6">
    <source>
        <dbReference type="Google" id="ProtNLM"/>
    </source>
</evidence>
<dbReference type="InterPro" id="IPR024652">
    <property type="entry name" value="Trichodiene_synth"/>
</dbReference>
<dbReference type="GO" id="GO:0016838">
    <property type="term" value="F:carbon-oxygen lyase activity, acting on phosphates"/>
    <property type="evidence" value="ECO:0007669"/>
    <property type="project" value="InterPro"/>
</dbReference>
<gene>
    <name evidence="4" type="ORF">FB45DRAFT_963006</name>
</gene>
<organism evidence="4 5">
    <name type="scientific">Roridomyces roridus</name>
    <dbReference type="NCBI Taxonomy" id="1738132"/>
    <lineage>
        <taxon>Eukaryota</taxon>
        <taxon>Fungi</taxon>
        <taxon>Dikarya</taxon>
        <taxon>Basidiomycota</taxon>
        <taxon>Agaricomycotina</taxon>
        <taxon>Agaricomycetes</taxon>
        <taxon>Agaricomycetidae</taxon>
        <taxon>Agaricales</taxon>
        <taxon>Marasmiineae</taxon>
        <taxon>Mycenaceae</taxon>
        <taxon>Roridomyces</taxon>
    </lineage>
</organism>
<reference evidence="4" key="1">
    <citation type="submission" date="2023-03" db="EMBL/GenBank/DDBJ databases">
        <title>Massive genome expansion in bonnet fungi (Mycena s.s.) driven by repeated elements and novel gene families across ecological guilds.</title>
        <authorList>
            <consortium name="Lawrence Berkeley National Laboratory"/>
            <person name="Harder C.B."/>
            <person name="Miyauchi S."/>
            <person name="Viragh M."/>
            <person name="Kuo A."/>
            <person name="Thoen E."/>
            <person name="Andreopoulos B."/>
            <person name="Lu D."/>
            <person name="Skrede I."/>
            <person name="Drula E."/>
            <person name="Henrissat B."/>
            <person name="Morin E."/>
            <person name="Kohler A."/>
            <person name="Barry K."/>
            <person name="LaButti K."/>
            <person name="Morin E."/>
            <person name="Salamov A."/>
            <person name="Lipzen A."/>
            <person name="Mereny Z."/>
            <person name="Hegedus B."/>
            <person name="Baldrian P."/>
            <person name="Stursova M."/>
            <person name="Weitz H."/>
            <person name="Taylor A."/>
            <person name="Grigoriev I.V."/>
            <person name="Nagy L.G."/>
            <person name="Martin F."/>
            <person name="Kauserud H."/>
        </authorList>
    </citation>
    <scope>NUCLEOTIDE SEQUENCE</scope>
    <source>
        <strain evidence="4">9284</strain>
    </source>
</reference>